<dbReference type="PROSITE" id="PS50181">
    <property type="entry name" value="FBOX"/>
    <property type="match status" value="1"/>
</dbReference>
<dbReference type="EMBL" id="KV427653">
    <property type="protein sequence ID" value="KZT02346.1"/>
    <property type="molecule type" value="Genomic_DNA"/>
</dbReference>
<keyword evidence="1 3" id="KW-0853">WD repeat</keyword>
<dbReference type="Pfam" id="PF00400">
    <property type="entry name" value="WD40"/>
    <property type="match status" value="6"/>
</dbReference>
<feature type="repeat" description="WD" evidence="3">
    <location>
        <begin position="252"/>
        <end position="297"/>
    </location>
</feature>
<feature type="repeat" description="WD" evidence="3">
    <location>
        <begin position="299"/>
        <end position="338"/>
    </location>
</feature>
<dbReference type="InterPro" id="IPR019775">
    <property type="entry name" value="WD40_repeat_CS"/>
</dbReference>
<dbReference type="Pfam" id="PF12937">
    <property type="entry name" value="F-box-like"/>
    <property type="match status" value="1"/>
</dbReference>
<dbReference type="Proteomes" id="UP000076871">
    <property type="component" value="Unassembled WGS sequence"/>
</dbReference>
<dbReference type="AlphaFoldDB" id="A0A165C7R8"/>
<evidence type="ECO:0000256" key="2">
    <source>
        <dbReference type="ARBA" id="ARBA00022737"/>
    </source>
</evidence>
<protein>
    <submittedName>
        <fullName evidence="6">WD40 repeat-like protein</fullName>
    </submittedName>
</protein>
<dbReference type="InterPro" id="IPR001680">
    <property type="entry name" value="WD40_rpt"/>
</dbReference>
<dbReference type="SMART" id="SM00256">
    <property type="entry name" value="FBOX"/>
    <property type="match status" value="1"/>
</dbReference>
<dbReference type="Gene3D" id="2.130.10.10">
    <property type="entry name" value="YVTN repeat-like/Quinoprotein amine dehydrogenase"/>
    <property type="match status" value="2"/>
</dbReference>
<dbReference type="PANTHER" id="PTHR14604">
    <property type="entry name" value="WD40 REPEAT PF20"/>
    <property type="match status" value="1"/>
</dbReference>
<keyword evidence="7" id="KW-1185">Reference proteome</keyword>
<evidence type="ECO:0000259" key="4">
    <source>
        <dbReference type="PROSITE" id="PS50181"/>
    </source>
</evidence>
<organism evidence="6 7">
    <name type="scientific">Laetiporus sulphureus 93-53</name>
    <dbReference type="NCBI Taxonomy" id="1314785"/>
    <lineage>
        <taxon>Eukaryota</taxon>
        <taxon>Fungi</taxon>
        <taxon>Dikarya</taxon>
        <taxon>Basidiomycota</taxon>
        <taxon>Agaricomycotina</taxon>
        <taxon>Agaricomycetes</taxon>
        <taxon>Polyporales</taxon>
        <taxon>Laetiporus</taxon>
    </lineage>
</organism>
<dbReference type="SUPFAM" id="SSF50978">
    <property type="entry name" value="WD40 repeat-like"/>
    <property type="match status" value="1"/>
</dbReference>
<reference evidence="6 7" key="1">
    <citation type="journal article" date="2016" name="Mol. Biol. Evol.">
        <title>Comparative Genomics of Early-Diverging Mushroom-Forming Fungi Provides Insights into the Origins of Lignocellulose Decay Capabilities.</title>
        <authorList>
            <person name="Nagy L.G."/>
            <person name="Riley R."/>
            <person name="Tritt A."/>
            <person name="Adam C."/>
            <person name="Daum C."/>
            <person name="Floudas D."/>
            <person name="Sun H."/>
            <person name="Yadav J.S."/>
            <person name="Pangilinan J."/>
            <person name="Larsson K.H."/>
            <person name="Matsuura K."/>
            <person name="Barry K."/>
            <person name="Labutti K."/>
            <person name="Kuo R."/>
            <person name="Ohm R.A."/>
            <person name="Bhattacharya S.S."/>
            <person name="Shirouzu T."/>
            <person name="Yoshinaga Y."/>
            <person name="Martin F.M."/>
            <person name="Grigoriev I.V."/>
            <person name="Hibbett D.S."/>
        </authorList>
    </citation>
    <scope>NUCLEOTIDE SEQUENCE [LARGE SCALE GENOMIC DNA]</scope>
    <source>
        <strain evidence="6 7">93-53</strain>
    </source>
</reference>
<keyword evidence="2" id="KW-0677">Repeat</keyword>
<dbReference type="PROSITE" id="PS50294">
    <property type="entry name" value="WD_REPEATS_REGION"/>
    <property type="match status" value="1"/>
</dbReference>
<dbReference type="STRING" id="1314785.A0A165C7R8"/>
<dbReference type="InParanoid" id="A0A165C7R8"/>
<dbReference type="InterPro" id="IPR020472">
    <property type="entry name" value="WD40_PAC1"/>
</dbReference>
<name>A0A165C7R8_9APHY</name>
<dbReference type="GeneID" id="63823652"/>
<dbReference type="SMART" id="SM00320">
    <property type="entry name" value="WD40"/>
    <property type="match status" value="7"/>
</dbReference>
<dbReference type="PROSITE" id="PS50934">
    <property type="entry name" value="SWIRM"/>
    <property type="match status" value="1"/>
</dbReference>
<gene>
    <name evidence="6" type="ORF">LAESUDRAFT_706377</name>
</gene>
<dbReference type="PANTHER" id="PTHR14604:SF4">
    <property type="entry name" value="F-BOX DOMAIN-CONTAINING PROTEIN"/>
    <property type="match status" value="1"/>
</dbReference>
<dbReference type="InterPro" id="IPR007526">
    <property type="entry name" value="SWIRM"/>
</dbReference>
<feature type="repeat" description="WD" evidence="3">
    <location>
        <begin position="498"/>
        <end position="537"/>
    </location>
</feature>
<evidence type="ECO:0000256" key="1">
    <source>
        <dbReference type="ARBA" id="ARBA00022574"/>
    </source>
</evidence>
<dbReference type="InterPro" id="IPR050995">
    <property type="entry name" value="WD-F-box_domain-protein"/>
</dbReference>
<dbReference type="InterPro" id="IPR015943">
    <property type="entry name" value="WD40/YVTN_repeat-like_dom_sf"/>
</dbReference>
<accession>A0A165C7R8</accession>
<dbReference type="PROSITE" id="PS50082">
    <property type="entry name" value="WD_REPEATS_2"/>
    <property type="match status" value="4"/>
</dbReference>
<dbReference type="InterPro" id="IPR001810">
    <property type="entry name" value="F-box_dom"/>
</dbReference>
<feature type="repeat" description="WD" evidence="3">
    <location>
        <begin position="379"/>
        <end position="418"/>
    </location>
</feature>
<dbReference type="OrthoDB" id="19711at2759"/>
<dbReference type="RefSeq" id="XP_040760086.1">
    <property type="nucleotide sequence ID" value="XM_040906623.1"/>
</dbReference>
<dbReference type="Gene3D" id="1.20.1280.50">
    <property type="match status" value="1"/>
</dbReference>
<feature type="domain" description="SWIRM" evidence="5">
    <location>
        <begin position="1"/>
        <end position="41"/>
    </location>
</feature>
<evidence type="ECO:0000313" key="6">
    <source>
        <dbReference type="EMBL" id="KZT02346.1"/>
    </source>
</evidence>
<evidence type="ECO:0000259" key="5">
    <source>
        <dbReference type="PROSITE" id="PS50934"/>
    </source>
</evidence>
<dbReference type="SUPFAM" id="SSF81383">
    <property type="entry name" value="F-box domain"/>
    <property type="match status" value="1"/>
</dbReference>
<dbReference type="CDD" id="cd00200">
    <property type="entry name" value="WD40"/>
    <property type="match status" value="1"/>
</dbReference>
<evidence type="ECO:0000256" key="3">
    <source>
        <dbReference type="PROSITE-ProRule" id="PRU00221"/>
    </source>
</evidence>
<proteinExistence type="predicted"/>
<feature type="domain" description="F-box" evidence="4">
    <location>
        <begin position="67"/>
        <end position="113"/>
    </location>
</feature>
<dbReference type="PROSITE" id="PS00678">
    <property type="entry name" value="WD_REPEATS_1"/>
    <property type="match status" value="2"/>
</dbReference>
<dbReference type="FunCoup" id="A0A165C7R8">
    <property type="interactions" value="141"/>
</dbReference>
<evidence type="ECO:0000313" key="7">
    <source>
        <dbReference type="Proteomes" id="UP000076871"/>
    </source>
</evidence>
<dbReference type="InterPro" id="IPR036047">
    <property type="entry name" value="F-box-like_dom_sf"/>
</dbReference>
<dbReference type="PRINTS" id="PR00320">
    <property type="entry name" value="GPROTEINBRPT"/>
</dbReference>
<dbReference type="InterPro" id="IPR036322">
    <property type="entry name" value="WD40_repeat_dom_sf"/>
</dbReference>
<sequence length="581" mass="64206">MASDTLSEFECYDGSAVTKSYNLLSQYGLINAASAQEREELAFAVIASLPRPNIASLQCRIEPLLRLDVLGLLPDEVALQVLSYLPCEALLTCSLVSRRWRALADDQSLWRHLCLARGWRWRTPLGGQRQTNEREFVAERVLGDDDDEGMGDDEGSGNFESQELLDYLGQPSTVPSCLQLPSAAPATVGRDMSLSAELSRCNGSVPHFQAVSSEFLLDAIPDYKLLHRTHLKLQHRVLSGSYNLSDLQHGSPNKHSSTIYCLQLYTYPESGEQVLFTGSKDRSIREWHLASGKVTRVLERVHESSVLSLCVRDDLLASGGSDCRVVIWDLRNDSELKVIEDHLDSVLCVRFDETRLISCSKDQTVRTYLLPDFRPEHVFYDHRAAVNSVAISSAHIISASGDRSLRLRDAKTGALLRTYEDHHDRGIATIDFRPPFVLSGSSDRHLCLIDITTSNGWSTSASACAAHRGLARAGGTEASSVDGRTISNGESRRGRTRLRAHEDLVRSVALSDDIVVSGSYDHTVKVWDRKTGALIVDLAGGHTGRIFCVACDAAKIVSCGEDQKICIWDFSHGIDISFIEF</sequence>
<dbReference type="GO" id="GO:0010468">
    <property type="term" value="P:regulation of gene expression"/>
    <property type="evidence" value="ECO:0007669"/>
    <property type="project" value="UniProtKB-ARBA"/>
</dbReference>